<dbReference type="EMBL" id="WTXG01000163">
    <property type="protein sequence ID" value="KAI0291350.1"/>
    <property type="molecule type" value="Genomic_DNA"/>
</dbReference>
<dbReference type="Gene3D" id="3.60.10.10">
    <property type="entry name" value="Endonuclease/exonuclease/phosphatase"/>
    <property type="match status" value="1"/>
</dbReference>
<reference evidence="2" key="1">
    <citation type="journal article" date="2022" name="New Phytol.">
        <title>Evolutionary transition to the ectomycorrhizal habit in the genomes of a hyperdiverse lineage of mushroom-forming fungi.</title>
        <authorList>
            <person name="Looney B."/>
            <person name="Miyauchi S."/>
            <person name="Morin E."/>
            <person name="Drula E."/>
            <person name="Courty P.E."/>
            <person name="Kohler A."/>
            <person name="Kuo A."/>
            <person name="LaButti K."/>
            <person name="Pangilinan J."/>
            <person name="Lipzen A."/>
            <person name="Riley R."/>
            <person name="Andreopoulos W."/>
            <person name="He G."/>
            <person name="Johnson J."/>
            <person name="Nolan M."/>
            <person name="Tritt A."/>
            <person name="Barry K.W."/>
            <person name="Grigoriev I.V."/>
            <person name="Nagy L.G."/>
            <person name="Hibbett D."/>
            <person name="Henrissat B."/>
            <person name="Matheny P.B."/>
            <person name="Labbe J."/>
            <person name="Martin F.M."/>
        </authorList>
    </citation>
    <scope>NUCLEOTIDE SEQUENCE</scope>
    <source>
        <strain evidence="2">BPL690</strain>
    </source>
</reference>
<organism evidence="2 3">
    <name type="scientific">Multifurca ochricompacta</name>
    <dbReference type="NCBI Taxonomy" id="376703"/>
    <lineage>
        <taxon>Eukaryota</taxon>
        <taxon>Fungi</taxon>
        <taxon>Dikarya</taxon>
        <taxon>Basidiomycota</taxon>
        <taxon>Agaricomycotina</taxon>
        <taxon>Agaricomycetes</taxon>
        <taxon>Russulales</taxon>
        <taxon>Russulaceae</taxon>
        <taxon>Multifurca</taxon>
    </lineage>
</organism>
<gene>
    <name evidence="2" type="ORF">B0F90DRAFT_1823974</name>
</gene>
<dbReference type="InterPro" id="IPR036691">
    <property type="entry name" value="Endo/exonu/phosph_ase_sf"/>
</dbReference>
<protein>
    <recommendedName>
        <fullName evidence="1">Endonuclease/exonuclease/phosphatase domain-containing protein</fullName>
    </recommendedName>
</protein>
<dbReference type="SUPFAM" id="SSF56219">
    <property type="entry name" value="DNase I-like"/>
    <property type="match status" value="1"/>
</dbReference>
<accession>A0AAD4QJ75</accession>
<evidence type="ECO:0000313" key="3">
    <source>
        <dbReference type="Proteomes" id="UP001203297"/>
    </source>
</evidence>
<dbReference type="InterPro" id="IPR005135">
    <property type="entry name" value="Endo/exonuclease/phosphatase"/>
</dbReference>
<dbReference type="Proteomes" id="UP001203297">
    <property type="component" value="Unassembled WGS sequence"/>
</dbReference>
<dbReference type="GO" id="GO:0003824">
    <property type="term" value="F:catalytic activity"/>
    <property type="evidence" value="ECO:0007669"/>
    <property type="project" value="InterPro"/>
</dbReference>
<evidence type="ECO:0000313" key="2">
    <source>
        <dbReference type="EMBL" id="KAI0291350.1"/>
    </source>
</evidence>
<proteinExistence type="predicted"/>
<keyword evidence="3" id="KW-1185">Reference proteome</keyword>
<name>A0AAD4QJ75_9AGAM</name>
<comment type="caution">
    <text evidence="2">The sequence shown here is derived from an EMBL/GenBank/DDBJ whole genome shotgun (WGS) entry which is preliminary data.</text>
</comment>
<feature type="domain" description="Endonuclease/exonuclease/phosphatase" evidence="1">
    <location>
        <begin position="145"/>
        <end position="268"/>
    </location>
</feature>
<sequence>MKCVQVLYLHRAFRTSGPGDPGQGDMHLDTTRSLGTAPSPSLDPFALNDHILLVHEPWFGQIGVSQSNTLPDGSDTFGAPAHPGWTFFYPSLLAQTHAKTLIYVRRFLPSHPDTLFPAQFETRHDICAHLCILVGDLQISAQTLRIVSFYNDVCNPSALHMLLALTLDDMPTVLVLRPTQSGDFNLHHPDWALPGSSTPTSSQASAFLDWASDQGLDLVSTPGLVTCHATNHAGNVLDLIWASQTLRLGGSLSPVLIDWLAGLGSDHAGLQFSWQHSLLSLAPAPAIKSYVTKASDDTITTWRDHLELSLPAVPVLDSADTVDLFATQLQDVILTISNIHLAVTSSPRAKRARWWNPACSQAVTALHCSRRDPATKAAAASSLCREIRAAKFAWTNDTIATQDVWDEVFVAQFFGSESTPVLTTFNDNPPQFPTRDWVPFTSDEIAALLCRTSSKSAPGFSKLNWHLLKWAWPVIHDHVTALFNGSVALGHVPPTWKHALTVVLTQDVSGDASGI</sequence>
<dbReference type="AlphaFoldDB" id="A0AAD4QJ75"/>
<dbReference type="Pfam" id="PF14529">
    <property type="entry name" value="Exo_endo_phos_2"/>
    <property type="match status" value="1"/>
</dbReference>
<evidence type="ECO:0000259" key="1">
    <source>
        <dbReference type="Pfam" id="PF14529"/>
    </source>
</evidence>